<dbReference type="InterPro" id="IPR008000">
    <property type="entry name" value="Rham/fucose_mutarotase"/>
</dbReference>
<dbReference type="NCBIfam" id="TIGR02625">
    <property type="entry name" value="YiiL_rotase"/>
    <property type="match status" value="1"/>
</dbReference>
<evidence type="ECO:0000256" key="3">
    <source>
        <dbReference type="ARBA" id="ARBA00023277"/>
    </source>
</evidence>
<proteinExistence type="predicted"/>
<keyword evidence="3" id="KW-0119">Carbohydrate metabolism</keyword>
<dbReference type="Proteomes" id="UP000649799">
    <property type="component" value="Unassembled WGS sequence"/>
</dbReference>
<dbReference type="EC" id="5.1.3.32" evidence="5"/>
<dbReference type="InterPro" id="IPR013448">
    <property type="entry name" value="L-rhamnose_mutarotase"/>
</dbReference>
<keyword evidence="1" id="KW-0963">Cytoplasm</keyword>
<keyword evidence="2 6" id="KW-0413">Isomerase</keyword>
<dbReference type="Pfam" id="PF05336">
    <property type="entry name" value="rhaM"/>
    <property type="match status" value="1"/>
</dbReference>
<sequence length="108" mass="12442">MPMKPVAFTMKLLPGNEVEYEKRHQQIWPELEKLLKEAGILSYHIFLDKSSGTLFAFQSLSEDNQTGSLAGQAIMKKWWDFMADLMETNPDQSPKVQALQKVYSLYSK</sequence>
<keyword evidence="4" id="KW-0684">Rhamnose metabolism</keyword>
<name>A0ABX0HA12_9BACT</name>
<protein>
    <recommendedName>
        <fullName evidence="5">L-rhamnose mutarotase</fullName>
        <ecNumber evidence="5">5.1.3.32</ecNumber>
    </recommendedName>
</protein>
<dbReference type="PANTHER" id="PTHR34389">
    <property type="entry name" value="L-RHAMNOSE MUTAROTASE"/>
    <property type="match status" value="1"/>
</dbReference>
<evidence type="ECO:0000313" key="7">
    <source>
        <dbReference type="Proteomes" id="UP000649799"/>
    </source>
</evidence>
<evidence type="ECO:0000313" key="6">
    <source>
        <dbReference type="EMBL" id="NHE58467.1"/>
    </source>
</evidence>
<organism evidence="6 7">
    <name type="scientific">Cyclobacterium plantarum</name>
    <dbReference type="NCBI Taxonomy" id="2716263"/>
    <lineage>
        <taxon>Bacteria</taxon>
        <taxon>Pseudomonadati</taxon>
        <taxon>Bacteroidota</taxon>
        <taxon>Cytophagia</taxon>
        <taxon>Cytophagales</taxon>
        <taxon>Cyclobacteriaceae</taxon>
        <taxon>Cyclobacterium</taxon>
    </lineage>
</organism>
<dbReference type="Gene3D" id="3.30.70.100">
    <property type="match status" value="1"/>
</dbReference>
<comment type="caution">
    <text evidence="6">The sequence shown here is derived from an EMBL/GenBank/DDBJ whole genome shotgun (WGS) entry which is preliminary data.</text>
</comment>
<dbReference type="PANTHER" id="PTHR34389:SF2">
    <property type="entry name" value="L-RHAMNOSE MUTAROTASE"/>
    <property type="match status" value="1"/>
</dbReference>
<evidence type="ECO:0000256" key="1">
    <source>
        <dbReference type="ARBA" id="ARBA00022490"/>
    </source>
</evidence>
<dbReference type="SUPFAM" id="SSF54909">
    <property type="entry name" value="Dimeric alpha+beta barrel"/>
    <property type="match status" value="1"/>
</dbReference>
<evidence type="ECO:0000256" key="5">
    <source>
        <dbReference type="NCBIfam" id="TIGR02625"/>
    </source>
</evidence>
<gene>
    <name evidence="6" type="primary">rhaM</name>
    <name evidence="6" type="ORF">G9Q97_16785</name>
</gene>
<dbReference type="InterPro" id="IPR011008">
    <property type="entry name" value="Dimeric_a/b-barrel"/>
</dbReference>
<evidence type="ECO:0000256" key="4">
    <source>
        <dbReference type="ARBA" id="ARBA00023308"/>
    </source>
</evidence>
<evidence type="ECO:0000256" key="2">
    <source>
        <dbReference type="ARBA" id="ARBA00023235"/>
    </source>
</evidence>
<keyword evidence="7" id="KW-1185">Reference proteome</keyword>
<dbReference type="GO" id="GO:0062192">
    <property type="term" value="F:L-rhamnose mutarotase activity"/>
    <property type="evidence" value="ECO:0007669"/>
    <property type="project" value="UniProtKB-EC"/>
</dbReference>
<accession>A0ABX0HA12</accession>
<dbReference type="EMBL" id="JAANYN010000007">
    <property type="protein sequence ID" value="NHE58467.1"/>
    <property type="molecule type" value="Genomic_DNA"/>
</dbReference>
<reference evidence="6 7" key="1">
    <citation type="submission" date="2020-03" db="EMBL/GenBank/DDBJ databases">
        <title>Cyclobacterium plantarum sp. nov., a marine bacterium isolated from a coastal-marine wetland.</title>
        <authorList>
            <person name="Sanchez-Porro C."/>
            <person name="Ventosa A."/>
            <person name="Amoozegar M."/>
        </authorList>
    </citation>
    <scope>NUCLEOTIDE SEQUENCE [LARGE SCALE GENOMIC DNA]</scope>
    <source>
        <strain evidence="6 7">GBPx2</strain>
    </source>
</reference>